<reference evidence="4" key="1">
    <citation type="submission" date="2025-08" db="UniProtKB">
        <authorList>
            <consortium name="RefSeq"/>
        </authorList>
    </citation>
    <scope>IDENTIFICATION</scope>
    <source>
        <strain evidence="4">OHB3-1</strain>
    </source>
</reference>
<dbReference type="GO" id="GO:0070072">
    <property type="term" value="P:vacuolar proton-transporting V-type ATPase complex assembly"/>
    <property type="evidence" value="ECO:0007669"/>
    <property type="project" value="InterPro"/>
</dbReference>
<evidence type="ECO:0000256" key="2">
    <source>
        <dbReference type="SAM" id="MobiDB-lite"/>
    </source>
</evidence>
<proteinExistence type="predicted"/>
<keyword evidence="3" id="KW-1185">Reference proteome</keyword>
<dbReference type="KEGG" id="mcha:111011907"/>
<feature type="compositionally biased region" description="Polar residues" evidence="2">
    <location>
        <begin position="146"/>
        <end position="160"/>
    </location>
</feature>
<accession>A0A6J1CIH8</accession>
<dbReference type="Pfam" id="PF21730">
    <property type="entry name" value="Vma22_CCDC115"/>
    <property type="match status" value="1"/>
</dbReference>
<feature type="compositionally biased region" description="Acidic residues" evidence="2">
    <location>
        <begin position="9"/>
        <end position="25"/>
    </location>
</feature>
<dbReference type="AlphaFoldDB" id="A0A6J1CIH8"/>
<organism evidence="3 4">
    <name type="scientific">Momordica charantia</name>
    <name type="common">Bitter gourd</name>
    <name type="synonym">Balsam pear</name>
    <dbReference type="NCBI Taxonomy" id="3673"/>
    <lineage>
        <taxon>Eukaryota</taxon>
        <taxon>Viridiplantae</taxon>
        <taxon>Streptophyta</taxon>
        <taxon>Embryophyta</taxon>
        <taxon>Tracheophyta</taxon>
        <taxon>Spermatophyta</taxon>
        <taxon>Magnoliopsida</taxon>
        <taxon>eudicotyledons</taxon>
        <taxon>Gunneridae</taxon>
        <taxon>Pentapetalae</taxon>
        <taxon>rosids</taxon>
        <taxon>fabids</taxon>
        <taxon>Cucurbitales</taxon>
        <taxon>Cucurbitaceae</taxon>
        <taxon>Momordiceae</taxon>
        <taxon>Momordica</taxon>
    </lineage>
</organism>
<dbReference type="InterPro" id="IPR040357">
    <property type="entry name" value="Vma22/CCDC115"/>
</dbReference>
<name>A0A6J1CIH8_MOMCH</name>
<evidence type="ECO:0000313" key="4">
    <source>
        <dbReference type="RefSeq" id="XP_022141580.1"/>
    </source>
</evidence>
<feature type="region of interest" description="Disordered" evidence="2">
    <location>
        <begin position="146"/>
        <end position="168"/>
    </location>
</feature>
<feature type="region of interest" description="Disordered" evidence="2">
    <location>
        <begin position="1"/>
        <end position="33"/>
    </location>
</feature>
<dbReference type="OrthoDB" id="408631at2759"/>
<dbReference type="RefSeq" id="XP_022141580.1">
    <property type="nucleotide sequence ID" value="XM_022285888.1"/>
</dbReference>
<sequence length="235" mass="26330">MKEIGDPSLDSENESGEEDGGEETQQEQQKPNRHERELILLQFLDSTDDYLNLLDALSTTLRQGWFELASARHSMGTSRISPALLDLKIHSAATTLRVVECDGGAIGRHPCINLRKWTSAEDEECLRAEKYNDKLLTRSDSTQLRQRNISELSEGNQGKGSTKKGDTLIIDDQIQRERSQTLSMFGTLVSPKLRSAQLSFENALEIIVEIANKRIAMLSSFDKVKKGLEDSSSFE</sequence>
<gene>
    <name evidence="4" type="primary">LOC111011907</name>
</gene>
<dbReference type="GO" id="GO:0051082">
    <property type="term" value="F:unfolded protein binding"/>
    <property type="evidence" value="ECO:0007669"/>
    <property type="project" value="TreeGrafter"/>
</dbReference>
<dbReference type="PANTHER" id="PTHR31996">
    <property type="entry name" value="COILED-COIL DOMAIN-CONTAINING PROTEIN 115"/>
    <property type="match status" value="1"/>
</dbReference>
<evidence type="ECO:0000256" key="1">
    <source>
        <dbReference type="ARBA" id="ARBA00093634"/>
    </source>
</evidence>
<dbReference type="GeneID" id="111011907"/>
<evidence type="ECO:0000313" key="3">
    <source>
        <dbReference type="Proteomes" id="UP000504603"/>
    </source>
</evidence>
<dbReference type="PANTHER" id="PTHR31996:SF2">
    <property type="entry name" value="COILED-COIL DOMAIN-CONTAINING PROTEIN 115"/>
    <property type="match status" value="1"/>
</dbReference>
<protein>
    <recommendedName>
        <fullName evidence="1">Vacuolar ATPase assembly protein VMA22</fullName>
    </recommendedName>
</protein>
<dbReference type="Proteomes" id="UP000504603">
    <property type="component" value="Unplaced"/>
</dbReference>